<organism evidence="1">
    <name type="scientific">Ditylum brightwellii</name>
    <dbReference type="NCBI Taxonomy" id="49249"/>
    <lineage>
        <taxon>Eukaryota</taxon>
        <taxon>Sar</taxon>
        <taxon>Stramenopiles</taxon>
        <taxon>Ochrophyta</taxon>
        <taxon>Bacillariophyta</taxon>
        <taxon>Mediophyceae</taxon>
        <taxon>Lithodesmiophycidae</taxon>
        <taxon>Lithodesmiales</taxon>
        <taxon>Lithodesmiaceae</taxon>
        <taxon>Ditylum</taxon>
    </lineage>
</organism>
<dbReference type="AlphaFoldDB" id="A0A7S1ZPN5"/>
<dbReference type="EMBL" id="HBGN01029221">
    <property type="protein sequence ID" value="CAD9345419.1"/>
    <property type="molecule type" value="Transcribed_RNA"/>
</dbReference>
<name>A0A7S1ZPN5_9STRA</name>
<accession>A0A7S1ZPN5</accession>
<gene>
    <name evidence="1" type="ORF">DBRI1063_LOCUS18838</name>
</gene>
<proteinExistence type="predicted"/>
<evidence type="ECO:0000313" key="1">
    <source>
        <dbReference type="EMBL" id="CAD9345419.1"/>
    </source>
</evidence>
<sequence length="156" mass="16896">MTNYSCAFFFHHGQPIQQDRGSGGVAILLGGNGIQAWKKAGSPDAIHGDLIDGIAQSMGLEMHMKDKHNKVFKYFIITAYHPDSDYGDDVHATFLESLADIYSTAPSDATILSGEDINAQLGCNVLHANESTFSNNSFHKITGTFSTHTNSNQCGQ</sequence>
<reference evidence="1" key="1">
    <citation type="submission" date="2021-01" db="EMBL/GenBank/DDBJ databases">
        <authorList>
            <person name="Corre E."/>
            <person name="Pelletier E."/>
            <person name="Niang G."/>
            <person name="Scheremetjew M."/>
            <person name="Finn R."/>
            <person name="Kale V."/>
            <person name="Holt S."/>
            <person name="Cochrane G."/>
            <person name="Meng A."/>
            <person name="Brown T."/>
            <person name="Cohen L."/>
        </authorList>
    </citation>
    <scope>NUCLEOTIDE SEQUENCE</scope>
    <source>
        <strain evidence="1">Pop2</strain>
    </source>
</reference>
<protein>
    <submittedName>
        <fullName evidence="1">Uncharacterized protein</fullName>
    </submittedName>
</protein>